<protein>
    <submittedName>
        <fullName evidence="4">(R)-stereoselective amidase</fullName>
        <ecNumber evidence="4">3.5.1.100</ecNumber>
    </submittedName>
</protein>
<accession>A0A517ZVU1</accession>
<evidence type="ECO:0000256" key="1">
    <source>
        <dbReference type="ARBA" id="ARBA00022801"/>
    </source>
</evidence>
<reference evidence="4 5" key="1">
    <citation type="submission" date="2019-02" db="EMBL/GenBank/DDBJ databases">
        <title>Deep-cultivation of Planctomycetes and their phenomic and genomic characterization uncovers novel biology.</title>
        <authorList>
            <person name="Wiegand S."/>
            <person name="Jogler M."/>
            <person name="Boedeker C."/>
            <person name="Pinto D."/>
            <person name="Vollmers J."/>
            <person name="Rivas-Marin E."/>
            <person name="Kohn T."/>
            <person name="Peeters S.H."/>
            <person name="Heuer A."/>
            <person name="Rast P."/>
            <person name="Oberbeckmann S."/>
            <person name="Bunk B."/>
            <person name="Jeske O."/>
            <person name="Meyerdierks A."/>
            <person name="Storesund J.E."/>
            <person name="Kallscheuer N."/>
            <person name="Luecker S."/>
            <person name="Lage O.M."/>
            <person name="Pohl T."/>
            <person name="Merkel B.J."/>
            <person name="Hornburger P."/>
            <person name="Mueller R.-W."/>
            <person name="Bruemmer F."/>
            <person name="Labrenz M."/>
            <person name="Spormann A.M."/>
            <person name="Op den Camp H."/>
            <person name="Overmann J."/>
            <person name="Amann R."/>
            <person name="Jetten M.S.M."/>
            <person name="Mascher T."/>
            <person name="Medema M.H."/>
            <person name="Devos D.P."/>
            <person name="Kaster A.-K."/>
            <person name="Ovreas L."/>
            <person name="Rohde M."/>
            <person name="Galperin M.Y."/>
            <person name="Jogler C."/>
        </authorList>
    </citation>
    <scope>NUCLEOTIDE SEQUENCE [LARGE SCALE GENOMIC DNA]</scope>
    <source>
        <strain evidence="4 5">Mal52</strain>
    </source>
</reference>
<evidence type="ECO:0000313" key="5">
    <source>
        <dbReference type="Proteomes" id="UP000319383"/>
    </source>
</evidence>
<dbReference type="Gene3D" id="3.60.110.10">
    <property type="entry name" value="Carbon-nitrogen hydrolase"/>
    <property type="match status" value="1"/>
</dbReference>
<dbReference type="PROSITE" id="PS50263">
    <property type="entry name" value="CN_HYDROLASE"/>
    <property type="match status" value="1"/>
</dbReference>
<evidence type="ECO:0000256" key="2">
    <source>
        <dbReference type="SAM" id="MobiDB-lite"/>
    </source>
</evidence>
<feature type="region of interest" description="Disordered" evidence="2">
    <location>
        <begin position="270"/>
        <end position="290"/>
    </location>
</feature>
<evidence type="ECO:0000259" key="3">
    <source>
        <dbReference type="PROSITE" id="PS50263"/>
    </source>
</evidence>
<dbReference type="SUPFAM" id="SSF56317">
    <property type="entry name" value="Carbon-nitrogen hydrolase"/>
    <property type="match status" value="1"/>
</dbReference>
<dbReference type="GO" id="GO:0016811">
    <property type="term" value="F:hydrolase activity, acting on carbon-nitrogen (but not peptide) bonds, in linear amides"/>
    <property type="evidence" value="ECO:0007669"/>
    <property type="project" value="TreeGrafter"/>
</dbReference>
<dbReference type="Pfam" id="PF00795">
    <property type="entry name" value="CN_hydrolase"/>
    <property type="match status" value="1"/>
</dbReference>
<organism evidence="4 5">
    <name type="scientific">Symmachiella dynata</name>
    <dbReference type="NCBI Taxonomy" id="2527995"/>
    <lineage>
        <taxon>Bacteria</taxon>
        <taxon>Pseudomonadati</taxon>
        <taxon>Planctomycetota</taxon>
        <taxon>Planctomycetia</taxon>
        <taxon>Planctomycetales</taxon>
        <taxon>Planctomycetaceae</taxon>
        <taxon>Symmachiella</taxon>
    </lineage>
</organism>
<feature type="domain" description="CN hydrolase" evidence="3">
    <location>
        <begin position="1"/>
        <end position="239"/>
    </location>
</feature>
<dbReference type="InterPro" id="IPR003010">
    <property type="entry name" value="C-N_Hydrolase"/>
</dbReference>
<dbReference type="Proteomes" id="UP000319383">
    <property type="component" value="Chromosome"/>
</dbReference>
<dbReference type="PANTHER" id="PTHR43674:SF2">
    <property type="entry name" value="BETA-UREIDOPROPIONASE"/>
    <property type="match status" value="1"/>
</dbReference>
<dbReference type="KEGG" id="sdyn:Mal52_51000"/>
<proteinExistence type="predicted"/>
<dbReference type="InterPro" id="IPR050345">
    <property type="entry name" value="Aliph_Amidase/BUP"/>
</dbReference>
<dbReference type="EMBL" id="CP036276">
    <property type="protein sequence ID" value="QDU46579.1"/>
    <property type="molecule type" value="Genomic_DNA"/>
</dbReference>
<dbReference type="PANTHER" id="PTHR43674">
    <property type="entry name" value="NITRILASE C965.09-RELATED"/>
    <property type="match status" value="1"/>
</dbReference>
<sequence>MKIAGVQMDVALGQPAANLAKIISKLTETAAAGATLTVFPECVLTGYCFDSREEALEHAETIPGPSTQRLAEACAATNSFAVVGMLEAAGDSLYNAAVLVGPAGVLGSYRKVHLPFLGIDRFTSYGDRPFAVHAADGLNVGMNICYDASFPEAARCLALQGADLIALPTNWPPGSECAAASAINTRAMENGVYYIAVNRVGEENGFPFIGHSRIADPTGATLATLPHDNEAILYAEIDLSRVRNKHYVRVPGKHEIDRFADRRPHLYGPVIEPHGLMPPGRTDSDSELAN</sequence>
<dbReference type="CDD" id="cd07197">
    <property type="entry name" value="nitrilase"/>
    <property type="match status" value="1"/>
</dbReference>
<evidence type="ECO:0000313" key="4">
    <source>
        <dbReference type="EMBL" id="QDU46579.1"/>
    </source>
</evidence>
<dbReference type="EC" id="3.5.1.100" evidence="4"/>
<gene>
    <name evidence="4" type="primary">ramA_3</name>
    <name evidence="4" type="ORF">Mal52_51000</name>
</gene>
<dbReference type="AlphaFoldDB" id="A0A517ZVU1"/>
<keyword evidence="5" id="KW-1185">Reference proteome</keyword>
<dbReference type="InterPro" id="IPR036526">
    <property type="entry name" value="C-N_Hydrolase_sf"/>
</dbReference>
<keyword evidence="1 4" id="KW-0378">Hydrolase</keyword>
<dbReference type="RefSeq" id="WP_145379077.1">
    <property type="nucleotide sequence ID" value="NZ_CP036276.1"/>
</dbReference>
<name>A0A517ZVU1_9PLAN</name>